<feature type="region of interest" description="Disordered" evidence="1">
    <location>
        <begin position="198"/>
        <end position="235"/>
    </location>
</feature>
<proteinExistence type="predicted"/>
<dbReference type="Pfam" id="PF13835">
    <property type="entry name" value="DUF4194"/>
    <property type="match status" value="1"/>
</dbReference>
<accession>A0A7M1XIB7</accession>
<gene>
    <name evidence="2" type="ORF">DYE49_01990</name>
</gene>
<dbReference type="Proteomes" id="UP000593591">
    <property type="component" value="Chromosome"/>
</dbReference>
<dbReference type="KEGG" id="trc:DYE49_01990"/>
<evidence type="ECO:0000313" key="3">
    <source>
        <dbReference type="Proteomes" id="UP000593591"/>
    </source>
</evidence>
<evidence type="ECO:0000256" key="1">
    <source>
        <dbReference type="SAM" id="MobiDB-lite"/>
    </source>
</evidence>
<dbReference type="AlphaFoldDB" id="A0A7M1XIB7"/>
<protein>
    <submittedName>
        <fullName evidence="2">DUF4194 domain-containing protein</fullName>
    </submittedName>
</protein>
<sequence>MFVEEYEKMSRGDRSLFSETVNDLLYQCFIVRKSYDRKSRMFRADPGYMFIERYFSVFEEYLSYMDMTLSKNDEDGIIFVTSGAERNHFRMDPTTTLIVFALRSYYEGQIEKAPAETEVLMTSGQMLTLVQELGLSNVSKRLSSQTIGSILRTLDGFNVVSRATNSYGDPTYTFFIMPTIRYVISSEKLNALYSFLTNPEEEEEETPSLFDAPVQPKSAPKMGEDIPVEDEGGNE</sequence>
<name>A0A7M1XIB7_9SPIR</name>
<dbReference type="InterPro" id="IPR025449">
    <property type="entry name" value="JetB"/>
</dbReference>
<dbReference type="EMBL" id="CP031517">
    <property type="protein sequence ID" value="QOS39286.1"/>
    <property type="molecule type" value="Genomic_DNA"/>
</dbReference>
<organism evidence="2 3">
    <name type="scientific">Treponema rectale</name>
    <dbReference type="NCBI Taxonomy" id="744512"/>
    <lineage>
        <taxon>Bacteria</taxon>
        <taxon>Pseudomonadati</taxon>
        <taxon>Spirochaetota</taxon>
        <taxon>Spirochaetia</taxon>
        <taxon>Spirochaetales</taxon>
        <taxon>Treponemataceae</taxon>
        <taxon>Treponema</taxon>
    </lineage>
</organism>
<feature type="compositionally biased region" description="Acidic residues" evidence="1">
    <location>
        <begin position="226"/>
        <end position="235"/>
    </location>
</feature>
<reference evidence="2 3" key="1">
    <citation type="submission" date="2018-08" db="EMBL/GenBank/DDBJ databases">
        <title>The first complete genome of Treponema rectale (CHPAT), a commensal spirochete of the bovine rectum.</title>
        <authorList>
            <person name="Staton G.J."/>
            <person name="Clegg S.R."/>
            <person name="Carter S.D."/>
            <person name="Radford A.D."/>
            <person name="Darby A."/>
            <person name="Hall N."/>
            <person name="Birtles R.J."/>
            <person name="Evans N.J."/>
        </authorList>
    </citation>
    <scope>NUCLEOTIDE SEQUENCE [LARGE SCALE GENOMIC DNA]</scope>
    <source>
        <strain evidence="2 3">CHPA</strain>
    </source>
</reference>
<evidence type="ECO:0000313" key="2">
    <source>
        <dbReference type="EMBL" id="QOS39286.1"/>
    </source>
</evidence>